<evidence type="ECO:0000256" key="1">
    <source>
        <dbReference type="PIRSR" id="PIRSR015244-50"/>
    </source>
</evidence>
<feature type="domain" description="DUF4910" evidence="4">
    <location>
        <begin position="23"/>
        <end position="360"/>
    </location>
</feature>
<dbReference type="InterPro" id="IPR032622">
    <property type="entry name" value="UCP01524_HTH"/>
</dbReference>
<protein>
    <submittedName>
        <fullName evidence="5">DUF4910 domain-containing protein</fullName>
    </submittedName>
</protein>
<dbReference type="Gene3D" id="3.50.30.90">
    <property type="match status" value="1"/>
</dbReference>
<reference evidence="5 6" key="1">
    <citation type="submission" date="2020-12" db="EMBL/GenBank/DDBJ databases">
        <title>Revised draft genomes of Rhodomicrobium vannielii ATCC 17100 and Rhodomicrobium udaipurense JA643.</title>
        <authorList>
            <person name="Conners E.M."/>
            <person name="Davenport E.J."/>
            <person name="Bose A."/>
        </authorList>
    </citation>
    <scope>NUCLEOTIDE SEQUENCE [LARGE SCALE GENOMIC DNA]</scope>
    <source>
        <strain evidence="5 6">JA643</strain>
    </source>
</reference>
<proteinExistence type="predicted"/>
<comment type="cofactor">
    <cofactor evidence="1">
        <name>Zn(2+)</name>
        <dbReference type="ChEBI" id="CHEBI:29105"/>
    </cofactor>
    <text evidence="1">Binds 1 zinc ion per subunit.</text>
</comment>
<dbReference type="AlphaFoldDB" id="A0A8I1GD42"/>
<dbReference type="Proteomes" id="UP000623250">
    <property type="component" value="Unassembled WGS sequence"/>
</dbReference>
<evidence type="ECO:0000259" key="2">
    <source>
        <dbReference type="Pfam" id="PF09940"/>
    </source>
</evidence>
<evidence type="ECO:0000259" key="4">
    <source>
        <dbReference type="Pfam" id="PF16254"/>
    </source>
</evidence>
<gene>
    <name evidence="5" type="ORF">JDN41_01715</name>
</gene>
<keyword evidence="1" id="KW-0479">Metal-binding</keyword>
<feature type="domain" description="UCP01524 winged helix-turn-helix" evidence="3">
    <location>
        <begin position="361"/>
        <end position="437"/>
    </location>
</feature>
<dbReference type="Pfam" id="PF16221">
    <property type="entry name" value="HTH_47"/>
    <property type="match status" value="1"/>
</dbReference>
<dbReference type="PIRSF" id="PIRSF015244">
    <property type="entry name" value="UCP015244"/>
    <property type="match status" value="1"/>
</dbReference>
<dbReference type="InterPro" id="IPR012353">
    <property type="entry name" value="UCP015244"/>
</dbReference>
<dbReference type="InterPro" id="IPR036388">
    <property type="entry name" value="WH-like_DNA-bd_sf"/>
</dbReference>
<evidence type="ECO:0000259" key="3">
    <source>
        <dbReference type="Pfam" id="PF16221"/>
    </source>
</evidence>
<name>A0A8I1GD42_9HYPH</name>
<feature type="domain" description="DUF2172" evidence="2">
    <location>
        <begin position="73"/>
        <end position="163"/>
    </location>
</feature>
<dbReference type="Pfam" id="PF16254">
    <property type="entry name" value="DUF4910"/>
    <property type="match status" value="1"/>
</dbReference>
<feature type="binding site" evidence="1">
    <location>
        <position position="329"/>
    </location>
    <ligand>
        <name>Zn(2+)</name>
        <dbReference type="ChEBI" id="CHEBI:29105"/>
    </ligand>
</feature>
<feature type="binding site" evidence="1">
    <location>
        <position position="193"/>
    </location>
    <ligand>
        <name>Zn(2+)</name>
        <dbReference type="ChEBI" id="CHEBI:29105"/>
    </ligand>
</feature>
<dbReference type="GO" id="GO:0046872">
    <property type="term" value="F:metal ion binding"/>
    <property type="evidence" value="ECO:0007669"/>
    <property type="project" value="UniProtKB-KW"/>
</dbReference>
<organism evidence="5 6">
    <name type="scientific">Rhodomicrobium udaipurense</name>
    <dbReference type="NCBI Taxonomy" id="1202716"/>
    <lineage>
        <taxon>Bacteria</taxon>
        <taxon>Pseudomonadati</taxon>
        <taxon>Pseudomonadota</taxon>
        <taxon>Alphaproteobacteria</taxon>
        <taxon>Hyphomicrobiales</taxon>
        <taxon>Hyphomicrobiaceae</taxon>
        <taxon>Rhodomicrobium</taxon>
    </lineage>
</organism>
<dbReference type="InterPro" id="IPR032610">
    <property type="entry name" value="DUF2172"/>
</dbReference>
<keyword evidence="6" id="KW-1185">Reference proteome</keyword>
<comment type="caution">
    <text evidence="5">The sequence shown here is derived from an EMBL/GenBank/DDBJ whole genome shotgun (WGS) entry which is preliminary data.</text>
</comment>
<evidence type="ECO:0000313" key="5">
    <source>
        <dbReference type="EMBL" id="MBJ7542273.1"/>
    </source>
</evidence>
<dbReference type="SUPFAM" id="SSF53187">
    <property type="entry name" value="Zn-dependent exopeptidases"/>
    <property type="match status" value="1"/>
</dbReference>
<dbReference type="Gene3D" id="1.10.10.10">
    <property type="entry name" value="Winged helix-like DNA-binding domain superfamily/Winged helix DNA-binding domain"/>
    <property type="match status" value="1"/>
</dbReference>
<dbReference type="EMBL" id="JAEMUK010000004">
    <property type="protein sequence ID" value="MBJ7542273.1"/>
    <property type="molecule type" value="Genomic_DNA"/>
</dbReference>
<dbReference type="Gene3D" id="3.40.630.10">
    <property type="entry name" value="Zn peptidases"/>
    <property type="match status" value="1"/>
</dbReference>
<keyword evidence="1" id="KW-0862">Zinc</keyword>
<dbReference type="InterPro" id="IPR032589">
    <property type="entry name" value="DUF4910"/>
</dbReference>
<sequence length="440" mass="48453">MGEASKPAANAAGADADAGASIHAIAAEIFPLCRSITGDGVRETLRRLGRHIPLDVVEVESGSPACDWTVPDEWTIRAAYIENAAGERIVDFRANPLHVMSYSVAVDEVMPLAELKRHIFTLPEQPDLIPYRTSYYEPRWGFCMAHRQLETLPDGLYRAVIDADLAPGHLTYGECYLPGETSDEVLLSAHICHPGMANDNCSGLALLTFLAKKLAGERRRYSYRFLFAPGTIGALTWLARNGAAVSRIRHGLVLSCVGDGGGPYYKRSRRGNAAIDRAMDHVLRLNSAAPEIVDFFPYGYDERQFCSPGFDLPVGLFQRSRYASFPEYHTSADAMNFITPGHLAESYGMVREALLVIENDRVYRNLFPKGEPQLGRRGLYDALGGDPKGAEKNIAMLWVLNLSDGEHSLLDIAERAKMPFATIFATATLLERHKLIAPVA</sequence>
<feature type="binding site" evidence="1">
    <location>
        <position position="199"/>
    </location>
    <ligand>
        <name>Zn(2+)</name>
        <dbReference type="ChEBI" id="CHEBI:29105"/>
    </ligand>
</feature>
<dbReference type="Pfam" id="PF09940">
    <property type="entry name" value="DUF2172"/>
    <property type="match status" value="1"/>
</dbReference>
<evidence type="ECO:0000313" key="6">
    <source>
        <dbReference type="Proteomes" id="UP000623250"/>
    </source>
</evidence>
<accession>A0A8I1GD42</accession>